<evidence type="ECO:0000256" key="3">
    <source>
        <dbReference type="ARBA" id="ARBA00011095"/>
    </source>
</evidence>
<dbReference type="GeneID" id="100836801"/>
<dbReference type="FunFam" id="1.10.287.70:FF:000037">
    <property type="entry name" value="Glutamate receptor"/>
    <property type="match status" value="1"/>
</dbReference>
<dbReference type="Gramene" id="KQJ90323">
    <property type="protein sequence ID" value="KQJ90323"/>
    <property type="gene ID" value="BRADI_4g30860v3"/>
</dbReference>
<dbReference type="InterPro" id="IPR015683">
    <property type="entry name" value="Ionotropic_Glu_rcpt"/>
</dbReference>
<dbReference type="OrthoDB" id="5984008at2759"/>
<keyword evidence="7 16" id="KW-1133">Transmembrane helix</keyword>
<keyword evidence="5 16" id="KW-0812">Transmembrane</keyword>
<evidence type="ECO:0000256" key="1">
    <source>
        <dbReference type="ARBA" id="ARBA00004141"/>
    </source>
</evidence>
<evidence type="ECO:0000256" key="7">
    <source>
        <dbReference type="ARBA" id="ARBA00022989"/>
    </source>
</evidence>
<dbReference type="InterPro" id="IPR028082">
    <property type="entry name" value="Peripla_BP_I"/>
</dbReference>
<dbReference type="FunFam" id="3.40.190.10:FF:000396">
    <property type="entry name" value="Glutamate receptor"/>
    <property type="match status" value="1"/>
</dbReference>
<evidence type="ECO:0000256" key="6">
    <source>
        <dbReference type="ARBA" id="ARBA00022729"/>
    </source>
</evidence>
<dbReference type="Gene3D" id="3.40.190.10">
    <property type="entry name" value="Periplasmic binding protein-like II"/>
    <property type="match status" value="2"/>
</dbReference>
<protein>
    <recommendedName>
        <fullName evidence="15">Glutamate receptor</fullName>
    </recommendedName>
</protein>
<evidence type="ECO:0000256" key="17">
    <source>
        <dbReference type="SAM" id="SignalP"/>
    </source>
</evidence>
<dbReference type="RefSeq" id="XP_014758016.1">
    <property type="nucleotide sequence ID" value="XM_014902530.2"/>
</dbReference>
<dbReference type="STRING" id="15368.I1IQB1"/>
<evidence type="ECO:0000256" key="5">
    <source>
        <dbReference type="ARBA" id="ARBA00022692"/>
    </source>
</evidence>
<dbReference type="Pfam" id="PF00060">
    <property type="entry name" value="Lig_chan"/>
    <property type="match status" value="1"/>
</dbReference>
<dbReference type="SUPFAM" id="SSF53850">
    <property type="entry name" value="Periplasmic binding protein-like II"/>
    <property type="match status" value="1"/>
</dbReference>
<dbReference type="GO" id="GO:0005886">
    <property type="term" value="C:plasma membrane"/>
    <property type="evidence" value="ECO:0000318"/>
    <property type="project" value="GO_Central"/>
</dbReference>
<name>I1IQB1_BRADI</name>
<evidence type="ECO:0000259" key="18">
    <source>
        <dbReference type="SMART" id="SM00079"/>
    </source>
</evidence>
<evidence type="ECO:0000256" key="13">
    <source>
        <dbReference type="ARBA" id="ARBA00023303"/>
    </source>
</evidence>
<evidence type="ECO:0000256" key="10">
    <source>
        <dbReference type="ARBA" id="ARBA00023170"/>
    </source>
</evidence>
<evidence type="ECO:0000256" key="11">
    <source>
        <dbReference type="ARBA" id="ARBA00023180"/>
    </source>
</evidence>
<evidence type="ECO:0000256" key="16">
    <source>
        <dbReference type="SAM" id="Phobius"/>
    </source>
</evidence>
<dbReference type="EMBL" id="CM000883">
    <property type="protein sequence ID" value="KQJ90323.1"/>
    <property type="molecule type" value="Genomic_DNA"/>
</dbReference>
<evidence type="ECO:0000313" key="20">
    <source>
        <dbReference type="EnsemblPlants" id="KQJ90323"/>
    </source>
</evidence>
<dbReference type="SMART" id="SM00079">
    <property type="entry name" value="PBPe"/>
    <property type="match status" value="1"/>
</dbReference>
<dbReference type="HOGENOM" id="CLU_007358_0_2_1"/>
<evidence type="ECO:0000313" key="21">
    <source>
        <dbReference type="Proteomes" id="UP000008810"/>
    </source>
</evidence>
<evidence type="ECO:0000256" key="12">
    <source>
        <dbReference type="ARBA" id="ARBA00023286"/>
    </source>
</evidence>
<dbReference type="PANTHER" id="PTHR34836:SF1">
    <property type="entry name" value="OS09G0428600 PROTEIN"/>
    <property type="match status" value="1"/>
</dbReference>
<dbReference type="SUPFAM" id="SSF53822">
    <property type="entry name" value="Periplasmic binding protein-like I"/>
    <property type="match status" value="1"/>
</dbReference>
<evidence type="ECO:0000256" key="14">
    <source>
        <dbReference type="ARBA" id="ARBA00049638"/>
    </source>
</evidence>
<dbReference type="FunFam" id="3.40.50.2300:FF:000188">
    <property type="entry name" value="Glutamate receptor"/>
    <property type="match status" value="1"/>
</dbReference>
<keyword evidence="8 15" id="KW-0406">Ion transport</keyword>
<dbReference type="Gene3D" id="1.10.287.70">
    <property type="match status" value="1"/>
</dbReference>
<comment type="function">
    <text evidence="15">Glutamate-gated receptor that probably acts as non-selective cation channel.</text>
</comment>
<feature type="domain" description="Ionotropic glutamate receptor C-terminal" evidence="18">
    <location>
        <begin position="460"/>
        <end position="802"/>
    </location>
</feature>
<dbReference type="Proteomes" id="UP000008810">
    <property type="component" value="Chromosome 4"/>
</dbReference>
<reference evidence="20" key="3">
    <citation type="submission" date="2018-08" db="UniProtKB">
        <authorList>
            <consortium name="EnsemblPlants"/>
        </authorList>
    </citation>
    <scope>IDENTIFICATION</scope>
    <source>
        <strain evidence="20">cv. Bd21</strain>
    </source>
</reference>
<keyword evidence="12 15" id="KW-1071">Ligand-gated ion channel</keyword>
<gene>
    <name evidence="20" type="primary">LOC100836801</name>
    <name evidence="19" type="ORF">BRADI_4g30860v3</name>
</gene>
<dbReference type="InterPro" id="IPR019594">
    <property type="entry name" value="Glu/Gly-bd"/>
</dbReference>
<dbReference type="eggNOG" id="KOG1052">
    <property type="taxonomic scope" value="Eukaryota"/>
</dbReference>
<keyword evidence="13 15" id="KW-0407">Ion channel</keyword>
<proteinExistence type="inferred from homology"/>
<dbReference type="GO" id="GO:0015276">
    <property type="term" value="F:ligand-gated monoatomic ion channel activity"/>
    <property type="evidence" value="ECO:0000318"/>
    <property type="project" value="GO_Central"/>
</dbReference>
<dbReference type="GO" id="GO:0038023">
    <property type="term" value="F:signaling receptor activity"/>
    <property type="evidence" value="ECO:0000318"/>
    <property type="project" value="GO_Central"/>
</dbReference>
<comment type="subcellular location">
    <subcellularLocation>
        <location evidence="1">Membrane</location>
        <topology evidence="1">Multi-pass membrane protein</topology>
    </subcellularLocation>
</comment>
<dbReference type="AlphaFoldDB" id="I1IQB1"/>
<feature type="transmembrane region" description="Helical" evidence="16">
    <location>
        <begin position="646"/>
        <end position="664"/>
    </location>
</feature>
<dbReference type="InterPro" id="IPR001828">
    <property type="entry name" value="ANF_lig-bd_rcpt"/>
</dbReference>
<keyword evidence="11" id="KW-0325">Glycoprotein</keyword>
<dbReference type="FunFam" id="3.40.190.10:FF:000515">
    <property type="entry name" value="Glutamate receptor"/>
    <property type="match status" value="1"/>
</dbReference>
<feature type="signal peptide" evidence="17">
    <location>
        <begin position="1"/>
        <end position="28"/>
    </location>
</feature>
<evidence type="ECO:0000256" key="2">
    <source>
        <dbReference type="ARBA" id="ARBA00008685"/>
    </source>
</evidence>
<evidence type="ECO:0000256" key="8">
    <source>
        <dbReference type="ARBA" id="ARBA00023065"/>
    </source>
</evidence>
<feature type="transmembrane region" description="Helical" evidence="16">
    <location>
        <begin position="616"/>
        <end position="634"/>
    </location>
</feature>
<keyword evidence="4 15" id="KW-0813">Transport</keyword>
<dbReference type="Pfam" id="PF01094">
    <property type="entry name" value="ANF_receptor"/>
    <property type="match status" value="1"/>
</dbReference>
<dbReference type="PIRSF" id="PIRSF037090">
    <property type="entry name" value="Iontro_Glu-like_rcpt_pln"/>
    <property type="match status" value="1"/>
</dbReference>
<dbReference type="EnsemblPlants" id="KQJ90323">
    <property type="protein sequence ID" value="KQJ90323"/>
    <property type="gene ID" value="BRADI_4g30860v3"/>
</dbReference>
<dbReference type="CDD" id="cd13686">
    <property type="entry name" value="GluR_Plant"/>
    <property type="match status" value="1"/>
</dbReference>
<dbReference type="InterPro" id="IPR001320">
    <property type="entry name" value="Iontro_rcpt_C"/>
</dbReference>
<accession>I1IQB1</accession>
<comment type="subunit">
    <text evidence="3">May form heteromers.</text>
</comment>
<comment type="function">
    <text evidence="14">Glutamate-gated receptor that probably acts as a non-selective cation channel. May be involved in light-signal transduction and calcium homeostasis via the regulation of calcium influx into cells.</text>
</comment>
<reference evidence="19" key="2">
    <citation type="submission" date="2017-06" db="EMBL/GenBank/DDBJ databases">
        <title>WGS assembly of Brachypodium distachyon.</title>
        <authorList>
            <consortium name="The International Brachypodium Initiative"/>
            <person name="Lucas S."/>
            <person name="Harmon-Smith M."/>
            <person name="Lail K."/>
            <person name="Tice H."/>
            <person name="Grimwood J."/>
            <person name="Bruce D."/>
            <person name="Barry K."/>
            <person name="Shu S."/>
            <person name="Lindquist E."/>
            <person name="Wang M."/>
            <person name="Pitluck S."/>
            <person name="Vogel J.P."/>
            <person name="Garvin D.F."/>
            <person name="Mockler T.C."/>
            <person name="Schmutz J."/>
            <person name="Rokhsar D."/>
            <person name="Bevan M.W."/>
        </authorList>
    </citation>
    <scope>NUCLEOTIDE SEQUENCE</scope>
    <source>
        <strain evidence="19">Bd21</strain>
    </source>
</reference>
<evidence type="ECO:0000256" key="15">
    <source>
        <dbReference type="PIRNR" id="PIRNR037090"/>
    </source>
</evidence>
<organism evidence="19">
    <name type="scientific">Brachypodium distachyon</name>
    <name type="common">Purple false brome</name>
    <name type="synonym">Trachynia distachya</name>
    <dbReference type="NCBI Taxonomy" id="15368"/>
    <lineage>
        <taxon>Eukaryota</taxon>
        <taxon>Viridiplantae</taxon>
        <taxon>Streptophyta</taxon>
        <taxon>Embryophyta</taxon>
        <taxon>Tracheophyta</taxon>
        <taxon>Spermatophyta</taxon>
        <taxon>Magnoliopsida</taxon>
        <taxon>Liliopsida</taxon>
        <taxon>Poales</taxon>
        <taxon>Poaceae</taxon>
        <taxon>BOP clade</taxon>
        <taxon>Pooideae</taxon>
        <taxon>Stipodae</taxon>
        <taxon>Brachypodieae</taxon>
        <taxon>Brachypodium</taxon>
    </lineage>
</organism>
<comment type="similarity">
    <text evidence="2 15">Belongs to the glutamate-gated ion channel (TC 1.A.10.1) family.</text>
</comment>
<dbReference type="PANTHER" id="PTHR34836">
    <property type="entry name" value="OS06G0188250 PROTEIN"/>
    <property type="match status" value="1"/>
</dbReference>
<sequence>MAGDARARPGPLFVLLAFAAALLMTSRAQQPPSPPTDVKVGLIINATSPVGKIVSTTIPMALQDFYATFPDSRARVQILQHDSGGETVAAAAAALQLMTTHGARAILGPQSSAESSFVADLATRAEVPVVSFSATSPSVSPARARFFVRAAQSDAAQAVAVAALATHFGWRRVVPIYQDDDFGAAFVPYLVDALTEARAEVPYRCALPAAATRDAVVAALHNAESEQTRVFVLHARSELARLVFDVAAEVGMVADGYAWVITAALTGLLSSIDAPRGVIGLAPYVPVTPRLRDVRKRWAHRYMRDHPEDDASHAEMRCYTVWAYDAAWAVAHAAERLSPGDLLSPPGLVGGEGGSTDIAGLGTSMSGDKFLRAINGTKFEGLGGMFELIDGEPAVPTFRVLNVIENGKERGVGFWTMQHGLRRNLGRGSYGSIGQLGPVIWPGESTVRPRGWVEPTRARKLRVAVPWRGYREIMHLDVDTVTNQTTAGGFVIEVFEAAVRLLPYALPFEYVKAESMPYDKLVEAVANGTYDAAVADITITANRSMQVDFTQHFLTTAIAMMVRLHDQRRSSNRSTWVFFKPLSFDLWLVSGAFFLFTGFVVWAIERRHNADFRGTRYNQAGTIFYFGFSTLVFAQKKELKSNLSRFAVVVWVFVVLILQSSYTASLTSMLTVPQLEPVIKDYAELLRGTEKVGIMNNSFTQGAMLASGFPQSRLVRYQTLQSFYEALLNGSIDAIINETPYFKVFPKSYRNNFTMAGQLNRTGGLAFAFPKGSPYVPDLSHAILKLTENDEMNKIERKWFGDDNRASQGEGPFTSKGLRFDNFWGLFLITGTTSLLCCFVYLVTFVMTNWRTIIVSHLSWKGRLKMLAKLFDDKDPSVSAPHKCTKCSRTGPPVMDSDK</sequence>
<feature type="chain" id="PRO_5014095411" description="Glutamate receptor" evidence="17">
    <location>
        <begin position="29"/>
        <end position="899"/>
    </location>
</feature>
<evidence type="ECO:0000313" key="19">
    <source>
        <dbReference type="EMBL" id="KQJ90323.1"/>
    </source>
</evidence>
<dbReference type="InterPro" id="IPR017103">
    <property type="entry name" value="Iontropic_Glu_rcpt_pln"/>
</dbReference>
<dbReference type="KEGG" id="bdi:100836801"/>
<dbReference type="Pfam" id="PF10613">
    <property type="entry name" value="Lig_chan-Glu_bd"/>
    <property type="match status" value="1"/>
</dbReference>
<evidence type="ECO:0000256" key="9">
    <source>
        <dbReference type="ARBA" id="ARBA00023136"/>
    </source>
</evidence>
<keyword evidence="9 15" id="KW-0472">Membrane</keyword>
<dbReference type="OMA" id="MPHTSEG"/>
<dbReference type="Gene3D" id="3.40.50.2300">
    <property type="match status" value="2"/>
</dbReference>
<feature type="transmembrane region" description="Helical" evidence="16">
    <location>
        <begin position="823"/>
        <end position="847"/>
    </location>
</feature>
<feature type="transmembrane region" description="Helical" evidence="16">
    <location>
        <begin position="586"/>
        <end position="604"/>
    </location>
</feature>
<reference evidence="19 20" key="1">
    <citation type="journal article" date="2010" name="Nature">
        <title>Genome sequencing and analysis of the model grass Brachypodium distachyon.</title>
        <authorList>
            <consortium name="International Brachypodium Initiative"/>
        </authorList>
    </citation>
    <scope>NUCLEOTIDE SEQUENCE [LARGE SCALE GENOMIC DNA]</scope>
    <source>
        <strain evidence="19 20">Bd21</strain>
    </source>
</reference>
<keyword evidence="21" id="KW-1185">Reference proteome</keyword>
<keyword evidence="6 17" id="KW-0732">Signal</keyword>
<keyword evidence="10 15" id="KW-0675">Receptor</keyword>
<evidence type="ECO:0000256" key="4">
    <source>
        <dbReference type="ARBA" id="ARBA00022448"/>
    </source>
</evidence>